<proteinExistence type="predicted"/>
<evidence type="ECO:0000313" key="2">
    <source>
        <dbReference type="Proteomes" id="UP000828251"/>
    </source>
</evidence>
<name>A0A9D3W120_9ROSI</name>
<sequence length="68" mass="7990">MSQVFSIDQDETWITPIVHTLQGADDHLDKKELAKLQCKASRYLYLVQFRVIRVKLVTQHNSRTYILS</sequence>
<keyword evidence="2" id="KW-1185">Reference proteome</keyword>
<dbReference type="AlphaFoldDB" id="A0A9D3W120"/>
<comment type="caution">
    <text evidence="1">The sequence shown here is derived from an EMBL/GenBank/DDBJ whole genome shotgun (WGS) entry which is preliminary data.</text>
</comment>
<organism evidence="1 2">
    <name type="scientific">Gossypium stocksii</name>
    <dbReference type="NCBI Taxonomy" id="47602"/>
    <lineage>
        <taxon>Eukaryota</taxon>
        <taxon>Viridiplantae</taxon>
        <taxon>Streptophyta</taxon>
        <taxon>Embryophyta</taxon>
        <taxon>Tracheophyta</taxon>
        <taxon>Spermatophyta</taxon>
        <taxon>Magnoliopsida</taxon>
        <taxon>eudicotyledons</taxon>
        <taxon>Gunneridae</taxon>
        <taxon>Pentapetalae</taxon>
        <taxon>rosids</taxon>
        <taxon>malvids</taxon>
        <taxon>Malvales</taxon>
        <taxon>Malvaceae</taxon>
        <taxon>Malvoideae</taxon>
        <taxon>Gossypium</taxon>
    </lineage>
</organism>
<protein>
    <submittedName>
        <fullName evidence="1">Uncharacterized protein</fullName>
    </submittedName>
</protein>
<gene>
    <name evidence="1" type="ORF">J1N35_010949</name>
</gene>
<accession>A0A9D3W120</accession>
<evidence type="ECO:0000313" key="1">
    <source>
        <dbReference type="EMBL" id="KAH1107181.1"/>
    </source>
</evidence>
<dbReference type="EMBL" id="JAIQCV010000004">
    <property type="protein sequence ID" value="KAH1107181.1"/>
    <property type="molecule type" value="Genomic_DNA"/>
</dbReference>
<reference evidence="1 2" key="1">
    <citation type="journal article" date="2021" name="Plant Biotechnol. J.">
        <title>Multi-omics assisted identification of the key and species-specific regulatory components of drought-tolerant mechanisms in Gossypium stocksii.</title>
        <authorList>
            <person name="Yu D."/>
            <person name="Ke L."/>
            <person name="Zhang D."/>
            <person name="Wu Y."/>
            <person name="Sun Y."/>
            <person name="Mei J."/>
            <person name="Sun J."/>
            <person name="Sun Y."/>
        </authorList>
    </citation>
    <scope>NUCLEOTIDE SEQUENCE [LARGE SCALE GENOMIC DNA]</scope>
    <source>
        <strain evidence="2">cv. E1</strain>
        <tissue evidence="1">Leaf</tissue>
    </source>
</reference>
<dbReference type="Proteomes" id="UP000828251">
    <property type="component" value="Unassembled WGS sequence"/>
</dbReference>